<sequence length="81" mass="9074">MVYFNENRKAIIKLVEFNKVILVNNVIFTAGDVVTRTKSVISAIDEGRKSAVSTYNYAPVSKDILKNSISQILEDIHSKES</sequence>
<keyword evidence="2" id="KW-1185">Reference proteome</keyword>
<evidence type="ECO:0000313" key="2">
    <source>
        <dbReference type="Proteomes" id="UP000244910"/>
    </source>
</evidence>
<dbReference type="EMBL" id="CP020953">
    <property type="protein sequence ID" value="AWI05431.1"/>
    <property type="molecule type" value="Genomic_DNA"/>
</dbReference>
<proteinExistence type="predicted"/>
<name>A0A2U8DSI6_9CLOT</name>
<gene>
    <name evidence="1" type="ORF">B9W14_13275</name>
</gene>
<dbReference type="AlphaFoldDB" id="A0A2U8DSI6"/>
<organism evidence="1 2">
    <name type="scientific">Clostridium drakei</name>
    <dbReference type="NCBI Taxonomy" id="332101"/>
    <lineage>
        <taxon>Bacteria</taxon>
        <taxon>Bacillati</taxon>
        <taxon>Bacillota</taxon>
        <taxon>Clostridia</taxon>
        <taxon>Eubacteriales</taxon>
        <taxon>Clostridiaceae</taxon>
        <taxon>Clostridium</taxon>
    </lineage>
</organism>
<protein>
    <submittedName>
        <fullName evidence="1">Uncharacterized protein</fullName>
    </submittedName>
</protein>
<evidence type="ECO:0000313" key="1">
    <source>
        <dbReference type="EMBL" id="AWI05431.1"/>
    </source>
</evidence>
<dbReference type="KEGG" id="cdrk:B9W14_13275"/>
<dbReference type="Proteomes" id="UP000244910">
    <property type="component" value="Chromosome"/>
</dbReference>
<accession>A0A2U8DSI6</accession>
<reference evidence="2" key="1">
    <citation type="submission" date="2017-04" db="EMBL/GenBank/DDBJ databases">
        <authorList>
            <person name="Song Y."/>
            <person name="Cho B.-K."/>
        </authorList>
    </citation>
    <scope>NUCLEOTIDE SEQUENCE [LARGE SCALE GENOMIC DNA]</scope>
    <source>
        <strain evidence="2">SL1</strain>
    </source>
</reference>